<evidence type="ECO:0000313" key="1">
    <source>
        <dbReference type="EMBL" id="TPE52750.1"/>
    </source>
</evidence>
<comment type="caution">
    <text evidence="1">The sequence shown here is derived from an EMBL/GenBank/DDBJ whole genome shotgun (WGS) entry which is preliminary data.</text>
</comment>
<dbReference type="EMBL" id="VFRP01000003">
    <property type="protein sequence ID" value="TPE52750.1"/>
    <property type="molecule type" value="Genomic_DNA"/>
</dbReference>
<evidence type="ECO:0008006" key="3">
    <source>
        <dbReference type="Google" id="ProtNLM"/>
    </source>
</evidence>
<dbReference type="OrthoDB" id="4736604at2"/>
<dbReference type="Proteomes" id="UP000319255">
    <property type="component" value="Unassembled WGS sequence"/>
</dbReference>
<organism evidence="1 2">
    <name type="scientific">Amaricoccus solimangrovi</name>
    <dbReference type="NCBI Taxonomy" id="2589815"/>
    <lineage>
        <taxon>Bacteria</taxon>
        <taxon>Pseudomonadati</taxon>
        <taxon>Pseudomonadota</taxon>
        <taxon>Alphaproteobacteria</taxon>
        <taxon>Rhodobacterales</taxon>
        <taxon>Paracoccaceae</taxon>
        <taxon>Amaricoccus</taxon>
    </lineage>
</organism>
<reference evidence="1 2" key="1">
    <citation type="submission" date="2019-06" db="EMBL/GenBank/DDBJ databases">
        <title>A novel bacterium of genus Amaricoccus, isolated from marine sediment.</title>
        <authorList>
            <person name="Huang H."/>
            <person name="Mo K."/>
            <person name="Hu Y."/>
        </authorList>
    </citation>
    <scope>NUCLEOTIDE SEQUENCE [LARGE SCALE GENOMIC DNA]</scope>
    <source>
        <strain evidence="1 2">HB172011</strain>
    </source>
</reference>
<accession>A0A501WWE3</accession>
<dbReference type="RefSeq" id="WP_140453232.1">
    <property type="nucleotide sequence ID" value="NZ_VFRP01000003.1"/>
</dbReference>
<keyword evidence="2" id="KW-1185">Reference proteome</keyword>
<evidence type="ECO:0000313" key="2">
    <source>
        <dbReference type="Proteomes" id="UP000319255"/>
    </source>
</evidence>
<dbReference type="SUPFAM" id="SSF52266">
    <property type="entry name" value="SGNH hydrolase"/>
    <property type="match status" value="1"/>
</dbReference>
<name>A0A501WWE3_9RHOB</name>
<sequence>MAKLTIAGNSHIRSVKSVGRDSGPARQFLWSSNHVIDEPDGGKRLKPETIAKVREAGGPIFSLIGGNGHNVFGLVYPVQPFDFHHPDHPERPPAAGAWIIPYEQVWDSVMRRSLTRINELRAFVAAFPGRVIHLESPPPIPSQKWLTAQLAERMASAGIPDYEVAAPSVRYKLWRVNSAIFRQECARHGIPFIPAPTEACDAEGFLLRRFWADPTHANAKYGALLLRQMTEHLDVTPV</sequence>
<protein>
    <recommendedName>
        <fullName evidence="3">SGNH/GDSL hydrolase family protein</fullName>
    </recommendedName>
</protein>
<dbReference type="AlphaFoldDB" id="A0A501WWE3"/>
<proteinExistence type="predicted"/>
<gene>
    <name evidence="1" type="ORF">FJM51_06145</name>
</gene>